<dbReference type="RefSeq" id="WP_109729502.1">
    <property type="nucleotide sequence ID" value="NZ_BAAACK010000007.1"/>
</dbReference>
<dbReference type="PANTHER" id="PTHR42849">
    <property type="entry name" value="N-ACETYLNEURAMINATE LYASE"/>
    <property type="match status" value="1"/>
</dbReference>
<dbReference type="OrthoDB" id="9771791at2"/>
<keyword evidence="7" id="KW-1185">Reference proteome</keyword>
<dbReference type="InterPro" id="IPR020625">
    <property type="entry name" value="Schiff_base-form_aldolases_AS"/>
</dbReference>
<dbReference type="PANTHER" id="PTHR42849:SF1">
    <property type="entry name" value="N-ACETYLNEURAMINATE LYASE"/>
    <property type="match status" value="1"/>
</dbReference>
<name>A0A2Y9C486_9FIRM</name>
<dbReference type="EMBL" id="QGDL01000001">
    <property type="protein sequence ID" value="PWJ32138.1"/>
    <property type="molecule type" value="Genomic_DNA"/>
</dbReference>
<dbReference type="PRINTS" id="PR00146">
    <property type="entry name" value="DHPICSNTHASE"/>
</dbReference>
<dbReference type="CDD" id="cd00408">
    <property type="entry name" value="DHDPS-like"/>
    <property type="match status" value="1"/>
</dbReference>
<dbReference type="Gene3D" id="3.20.20.70">
    <property type="entry name" value="Aldolase class I"/>
    <property type="match status" value="1"/>
</dbReference>
<accession>A0A2Y9C486</accession>
<comment type="caution">
    <text evidence="6">The sequence shown here is derived from an EMBL/GenBank/DDBJ whole genome shotgun (WGS) entry which is preliminary data.</text>
</comment>
<dbReference type="InterPro" id="IPR013785">
    <property type="entry name" value="Aldolase_TIM"/>
</dbReference>
<comment type="similarity">
    <text evidence="3">Belongs to the DapA family.</text>
</comment>
<evidence type="ECO:0000256" key="5">
    <source>
        <dbReference type="PIRSR" id="PIRSR001365-2"/>
    </source>
</evidence>
<dbReference type="PIRSF" id="PIRSF001365">
    <property type="entry name" value="DHDPS"/>
    <property type="match status" value="1"/>
</dbReference>
<dbReference type="GO" id="GO:0008747">
    <property type="term" value="F:N-acetylneuraminate lyase activity"/>
    <property type="evidence" value="ECO:0007669"/>
    <property type="project" value="TreeGrafter"/>
</dbReference>
<dbReference type="Pfam" id="PF00701">
    <property type="entry name" value="DHDPS"/>
    <property type="match status" value="1"/>
</dbReference>
<dbReference type="GO" id="GO:0005829">
    <property type="term" value="C:cytosol"/>
    <property type="evidence" value="ECO:0007669"/>
    <property type="project" value="TreeGrafter"/>
</dbReference>
<feature type="active site" description="Proton donor/acceptor" evidence="4">
    <location>
        <position position="140"/>
    </location>
</feature>
<evidence type="ECO:0000256" key="3">
    <source>
        <dbReference type="PIRNR" id="PIRNR001365"/>
    </source>
</evidence>
<reference evidence="6 7" key="1">
    <citation type="submission" date="2018-05" db="EMBL/GenBank/DDBJ databases">
        <title>The Hungate 1000. A catalogue of reference genomes from the rumen microbiome.</title>
        <authorList>
            <person name="Kelly W."/>
        </authorList>
    </citation>
    <scope>NUCLEOTIDE SEQUENCE [LARGE SCALE GENOMIC DNA]</scope>
    <source>
        <strain evidence="6 7">NLAE-zl-C242</strain>
    </source>
</reference>
<keyword evidence="1 3" id="KW-0456">Lyase</keyword>
<dbReference type="SUPFAM" id="SSF51569">
    <property type="entry name" value="Aldolase"/>
    <property type="match status" value="1"/>
</dbReference>
<evidence type="ECO:0000256" key="1">
    <source>
        <dbReference type="ARBA" id="ARBA00023239"/>
    </source>
</evidence>
<evidence type="ECO:0000313" key="7">
    <source>
        <dbReference type="Proteomes" id="UP000245845"/>
    </source>
</evidence>
<feature type="active site" description="Schiff-base intermediate with substrate" evidence="4">
    <location>
        <position position="169"/>
    </location>
</feature>
<evidence type="ECO:0000256" key="2">
    <source>
        <dbReference type="ARBA" id="ARBA00023270"/>
    </source>
</evidence>
<dbReference type="Proteomes" id="UP000245845">
    <property type="component" value="Unassembled WGS sequence"/>
</dbReference>
<evidence type="ECO:0000256" key="4">
    <source>
        <dbReference type="PIRSR" id="PIRSR001365-1"/>
    </source>
</evidence>
<gene>
    <name evidence="6" type="ORF">A8806_101426</name>
</gene>
<proteinExistence type="inferred from homology"/>
<feature type="binding site" evidence="5">
    <location>
        <position position="211"/>
    </location>
    <ligand>
        <name>pyruvate</name>
        <dbReference type="ChEBI" id="CHEBI:15361"/>
    </ligand>
</feature>
<protein>
    <submittedName>
        <fullName evidence="6">4-hydroxy-tetrahydrodipicolinate synthase</fullName>
    </submittedName>
</protein>
<keyword evidence="2" id="KW-0704">Schiff base</keyword>
<organism evidence="6 7">
    <name type="scientific">Faecalicatena orotica</name>
    <dbReference type="NCBI Taxonomy" id="1544"/>
    <lineage>
        <taxon>Bacteria</taxon>
        <taxon>Bacillati</taxon>
        <taxon>Bacillota</taxon>
        <taxon>Clostridia</taxon>
        <taxon>Lachnospirales</taxon>
        <taxon>Lachnospiraceae</taxon>
        <taxon>Faecalicatena</taxon>
    </lineage>
</organism>
<dbReference type="PROSITE" id="PS00666">
    <property type="entry name" value="DHDPS_2"/>
    <property type="match status" value="1"/>
</dbReference>
<dbReference type="InterPro" id="IPR002220">
    <property type="entry name" value="DapA-like"/>
</dbReference>
<dbReference type="AlphaFoldDB" id="A0A2Y9C486"/>
<dbReference type="GO" id="GO:0019262">
    <property type="term" value="P:N-acetylneuraminate catabolic process"/>
    <property type="evidence" value="ECO:0007669"/>
    <property type="project" value="TreeGrafter"/>
</dbReference>
<dbReference type="SMART" id="SM01130">
    <property type="entry name" value="DHDPS"/>
    <property type="match status" value="1"/>
</dbReference>
<evidence type="ECO:0000313" key="6">
    <source>
        <dbReference type="EMBL" id="PWJ32138.1"/>
    </source>
</evidence>
<sequence>MITLVRKFEGIIVANLTPFTEEGVLDETAYREHIEFMIERGIHGLFPIGTMGEGINIPLEEKKHIIDVLVDQVKDRVDIIVQGTCVNTAESIAFARYCYEKGVHAMALITPWFYPYDEENLYQNFSAIASAVPQMPIFIYNNPDRANNKLSVKLYKRLVQTCENIVGVKDSSKDMVLFQDYINELPEEAIAISGSDGLFYLSLCAGAKGIVTAIANSHPEIFVALWNAYNAGDKDHACEIQKEINQMRSIFKIGPYASGYKYAIEKRGLKFGGFRLPVRDLNEKEKEAFENAYSSAEFIKKWER</sequence>